<evidence type="ECO:0000256" key="5">
    <source>
        <dbReference type="ARBA" id="ARBA00022723"/>
    </source>
</evidence>
<evidence type="ECO:0000256" key="3">
    <source>
        <dbReference type="ARBA" id="ARBA00022617"/>
    </source>
</evidence>
<evidence type="ECO:0000256" key="10">
    <source>
        <dbReference type="ARBA" id="ARBA00023136"/>
    </source>
</evidence>
<evidence type="ECO:0000313" key="14">
    <source>
        <dbReference type="EMBL" id="KAG0550711.1"/>
    </source>
</evidence>
<evidence type="ECO:0000256" key="8">
    <source>
        <dbReference type="ARBA" id="ARBA00023004"/>
    </source>
</evidence>
<protein>
    <recommendedName>
        <fullName evidence="16">Cytochrome P450</fullName>
    </recommendedName>
</protein>
<dbReference type="PRINTS" id="PR00385">
    <property type="entry name" value="P450"/>
</dbReference>
<dbReference type="InterPro" id="IPR001128">
    <property type="entry name" value="Cyt_P450"/>
</dbReference>
<evidence type="ECO:0000256" key="9">
    <source>
        <dbReference type="ARBA" id="ARBA00023033"/>
    </source>
</evidence>
<organism evidence="14 15">
    <name type="scientific">Sorghum bicolor</name>
    <name type="common">Sorghum</name>
    <name type="synonym">Sorghum vulgare</name>
    <dbReference type="NCBI Taxonomy" id="4558"/>
    <lineage>
        <taxon>Eukaryota</taxon>
        <taxon>Viridiplantae</taxon>
        <taxon>Streptophyta</taxon>
        <taxon>Embryophyta</taxon>
        <taxon>Tracheophyta</taxon>
        <taxon>Spermatophyta</taxon>
        <taxon>Magnoliopsida</taxon>
        <taxon>Liliopsida</taxon>
        <taxon>Poales</taxon>
        <taxon>Poaceae</taxon>
        <taxon>PACMAD clade</taxon>
        <taxon>Panicoideae</taxon>
        <taxon>Andropogonodae</taxon>
        <taxon>Andropogoneae</taxon>
        <taxon>Sorghinae</taxon>
        <taxon>Sorghum</taxon>
    </lineage>
</organism>
<keyword evidence="7 12" id="KW-0560">Oxidoreductase</keyword>
<dbReference type="PROSITE" id="PS00086">
    <property type="entry name" value="CYTOCHROME_P450"/>
    <property type="match status" value="1"/>
</dbReference>
<dbReference type="InterPro" id="IPR036396">
    <property type="entry name" value="Cyt_P450_sf"/>
</dbReference>
<feature type="binding site" description="axial binding residue" evidence="11">
    <location>
        <position position="461"/>
    </location>
    <ligand>
        <name>heme</name>
        <dbReference type="ChEBI" id="CHEBI:30413"/>
    </ligand>
    <ligandPart>
        <name>Fe</name>
        <dbReference type="ChEBI" id="CHEBI:18248"/>
    </ligandPart>
</feature>
<reference evidence="14" key="2">
    <citation type="submission" date="2020-10" db="EMBL/GenBank/DDBJ databases">
        <authorList>
            <person name="Cooper E.A."/>
            <person name="Brenton Z.W."/>
            <person name="Flinn B.S."/>
            <person name="Jenkins J."/>
            <person name="Shu S."/>
            <person name="Flowers D."/>
            <person name="Luo F."/>
            <person name="Wang Y."/>
            <person name="Xia P."/>
            <person name="Barry K."/>
            <person name="Daum C."/>
            <person name="Lipzen A."/>
            <person name="Yoshinaga Y."/>
            <person name="Schmutz J."/>
            <person name="Saski C."/>
            <person name="Vermerris W."/>
            <person name="Kresovich S."/>
        </authorList>
    </citation>
    <scope>NUCLEOTIDE SEQUENCE</scope>
</reference>
<dbReference type="GO" id="GO:0016705">
    <property type="term" value="F:oxidoreductase activity, acting on paired donors, with incorporation or reduction of molecular oxygen"/>
    <property type="evidence" value="ECO:0007669"/>
    <property type="project" value="InterPro"/>
</dbReference>
<keyword evidence="3 11" id="KW-0349">Heme</keyword>
<dbReference type="FunFam" id="1.10.630.10:FF:000043">
    <property type="entry name" value="Cytochrome P450 99A2"/>
    <property type="match status" value="1"/>
</dbReference>
<sequence>MELISTTTAFLSALMLILVSFLAHKARGKSMKKRRPPGPLALPFVGCIHHLLTSQPQAALRDLAQKHGPVMYLKLGQVDTVVISSPTAAQEALREKDLSLASRPSLLGSEIICYGNRDIAFAPYGDYWRSLRKMCTVELLNASKVRQFAAIRDSETMSLVREIRCAAAATTGGAEAEPVNLGGLLLSCSNSITGRAAFGNRCSSELKADFLSAISVVISNISGFCVSDLFPSLRFMDALTGTKRRLWRAHQQLEDVFGRIISDGEVRREERMGTTAGEDDDDLLSVMLRIRDEGGFEIPINNTNIKGIILDLFTAGTETTSSVAEWLMTELMRNPNTMQKAQEEVRQALNHKSPHEHESQMDKLHYLRMVIKETLRLYPPLPLLIPRQCRETCDVGGYEVPKGSRVIVNAWAIARSQAHWDNADKFMPERFEHNGAADYYKAAATTTQFEYLPFGHGRRICPGMGFGLSTLEILVARLLYYFDWSLPDGMKVEDLDMDMTVGASARRTNKLHLVASPYQVPM</sequence>
<accession>A0A921S305</accession>
<feature type="chain" id="PRO_5037756594" description="Cytochrome P450" evidence="13">
    <location>
        <begin position="29"/>
        <end position="522"/>
    </location>
</feature>
<comment type="subcellular location">
    <subcellularLocation>
        <location evidence="1">Membrane</location>
    </subcellularLocation>
</comment>
<dbReference type="PRINTS" id="PR00463">
    <property type="entry name" value="EP450I"/>
</dbReference>
<keyword evidence="13" id="KW-0732">Signal</keyword>
<keyword evidence="5 11" id="KW-0479">Metal-binding</keyword>
<dbReference type="InterPro" id="IPR017972">
    <property type="entry name" value="Cyt_P450_CS"/>
</dbReference>
<keyword evidence="4" id="KW-0812">Transmembrane</keyword>
<name>A0A921S305_SORBI</name>
<evidence type="ECO:0000256" key="12">
    <source>
        <dbReference type="RuleBase" id="RU000461"/>
    </source>
</evidence>
<dbReference type="Pfam" id="PF00067">
    <property type="entry name" value="p450"/>
    <property type="match status" value="1"/>
</dbReference>
<evidence type="ECO:0008006" key="16">
    <source>
        <dbReference type="Google" id="ProtNLM"/>
    </source>
</evidence>
<dbReference type="Gene3D" id="1.10.630.10">
    <property type="entry name" value="Cytochrome P450"/>
    <property type="match status" value="1"/>
</dbReference>
<evidence type="ECO:0000256" key="11">
    <source>
        <dbReference type="PIRSR" id="PIRSR602401-1"/>
    </source>
</evidence>
<dbReference type="GO" id="GO:0016020">
    <property type="term" value="C:membrane"/>
    <property type="evidence" value="ECO:0007669"/>
    <property type="project" value="UniProtKB-SubCell"/>
</dbReference>
<dbReference type="SUPFAM" id="SSF48264">
    <property type="entry name" value="Cytochrome P450"/>
    <property type="match status" value="1"/>
</dbReference>
<dbReference type="CDD" id="cd11072">
    <property type="entry name" value="CYP71-like"/>
    <property type="match status" value="1"/>
</dbReference>
<dbReference type="PANTHER" id="PTHR47955">
    <property type="entry name" value="CYTOCHROME P450 FAMILY 71 PROTEIN"/>
    <property type="match status" value="1"/>
</dbReference>
<gene>
    <name evidence="14" type="ORF">BDA96_01G362100</name>
</gene>
<evidence type="ECO:0000256" key="7">
    <source>
        <dbReference type="ARBA" id="ARBA00023002"/>
    </source>
</evidence>
<dbReference type="Proteomes" id="UP000807115">
    <property type="component" value="Chromosome 1"/>
</dbReference>
<comment type="similarity">
    <text evidence="2 12">Belongs to the cytochrome P450 family.</text>
</comment>
<keyword evidence="9 12" id="KW-0503">Monooxygenase</keyword>
<dbReference type="GO" id="GO:0004497">
    <property type="term" value="F:monooxygenase activity"/>
    <property type="evidence" value="ECO:0007669"/>
    <property type="project" value="UniProtKB-KW"/>
</dbReference>
<keyword evidence="10" id="KW-0472">Membrane</keyword>
<evidence type="ECO:0000256" key="1">
    <source>
        <dbReference type="ARBA" id="ARBA00004370"/>
    </source>
</evidence>
<keyword evidence="8 11" id="KW-0408">Iron</keyword>
<dbReference type="GO" id="GO:0020037">
    <property type="term" value="F:heme binding"/>
    <property type="evidence" value="ECO:0007669"/>
    <property type="project" value="InterPro"/>
</dbReference>
<comment type="caution">
    <text evidence="14">The sequence shown here is derived from an EMBL/GenBank/DDBJ whole genome shotgun (WGS) entry which is preliminary data.</text>
</comment>
<evidence type="ECO:0000256" key="2">
    <source>
        <dbReference type="ARBA" id="ARBA00010617"/>
    </source>
</evidence>
<proteinExistence type="inferred from homology"/>
<dbReference type="PANTHER" id="PTHR47955:SF9">
    <property type="entry name" value="PREMNASPIRODIENE OXYGENASE-LIKE"/>
    <property type="match status" value="1"/>
</dbReference>
<dbReference type="EMBL" id="CM027680">
    <property type="protein sequence ID" value="KAG0550711.1"/>
    <property type="molecule type" value="Genomic_DNA"/>
</dbReference>
<evidence type="ECO:0000313" key="15">
    <source>
        <dbReference type="Proteomes" id="UP000807115"/>
    </source>
</evidence>
<evidence type="ECO:0000256" key="6">
    <source>
        <dbReference type="ARBA" id="ARBA00022989"/>
    </source>
</evidence>
<dbReference type="GO" id="GO:0005506">
    <property type="term" value="F:iron ion binding"/>
    <property type="evidence" value="ECO:0007669"/>
    <property type="project" value="InterPro"/>
</dbReference>
<comment type="cofactor">
    <cofactor evidence="11">
        <name>heme</name>
        <dbReference type="ChEBI" id="CHEBI:30413"/>
    </cofactor>
</comment>
<feature type="signal peptide" evidence="13">
    <location>
        <begin position="1"/>
        <end position="28"/>
    </location>
</feature>
<dbReference type="InterPro" id="IPR002401">
    <property type="entry name" value="Cyt_P450_E_grp-I"/>
</dbReference>
<dbReference type="AlphaFoldDB" id="A0A921S305"/>
<reference evidence="14" key="1">
    <citation type="journal article" date="2019" name="BMC Genomics">
        <title>A new reference genome for Sorghum bicolor reveals high levels of sequence similarity between sweet and grain genotypes: implications for the genetics of sugar metabolism.</title>
        <authorList>
            <person name="Cooper E.A."/>
            <person name="Brenton Z.W."/>
            <person name="Flinn B.S."/>
            <person name="Jenkins J."/>
            <person name="Shu S."/>
            <person name="Flowers D."/>
            <person name="Luo F."/>
            <person name="Wang Y."/>
            <person name="Xia P."/>
            <person name="Barry K."/>
            <person name="Daum C."/>
            <person name="Lipzen A."/>
            <person name="Yoshinaga Y."/>
            <person name="Schmutz J."/>
            <person name="Saski C."/>
            <person name="Vermerris W."/>
            <person name="Kresovich S."/>
        </authorList>
    </citation>
    <scope>NUCLEOTIDE SEQUENCE</scope>
</reference>
<evidence type="ECO:0000256" key="4">
    <source>
        <dbReference type="ARBA" id="ARBA00022692"/>
    </source>
</evidence>
<keyword evidence="6" id="KW-1133">Transmembrane helix</keyword>
<evidence type="ECO:0000256" key="13">
    <source>
        <dbReference type="SAM" id="SignalP"/>
    </source>
</evidence>